<dbReference type="Gene3D" id="2.20.200.10">
    <property type="entry name" value="Outer membrane efflux proteins (OEP)"/>
    <property type="match status" value="1"/>
</dbReference>
<protein>
    <submittedName>
        <fullName evidence="11">Multidrug RND transporter</fullName>
    </submittedName>
</protein>
<organism evidence="11 12">
    <name type="scientific">Solilutibacter oculi</name>
    <dbReference type="NCBI Taxonomy" id="2698682"/>
    <lineage>
        <taxon>Bacteria</taxon>
        <taxon>Pseudomonadati</taxon>
        <taxon>Pseudomonadota</taxon>
        <taxon>Gammaproteobacteria</taxon>
        <taxon>Lysobacterales</taxon>
        <taxon>Lysobacteraceae</taxon>
        <taxon>Solilutibacter</taxon>
    </lineage>
</organism>
<reference evidence="12" key="1">
    <citation type="submission" date="2018-05" db="EMBL/GenBank/DDBJ databases">
        <title>Luteimonas pekinense sp. nov., isolated from human Meibomian gland secretions, Beijing, China.</title>
        <authorList>
            <person name="Wen T."/>
            <person name="Bai H."/>
            <person name="Lv H."/>
        </authorList>
    </citation>
    <scope>NUCLEOTIDE SEQUENCE [LARGE SCALE GENOMIC DNA]</scope>
    <source>
        <strain evidence="12">83-4</strain>
    </source>
</reference>
<dbReference type="EMBL" id="CP029556">
    <property type="protein sequence ID" value="AXA83629.1"/>
    <property type="molecule type" value="Genomic_DNA"/>
</dbReference>
<keyword evidence="5 10" id="KW-0732">Signal</keyword>
<dbReference type="SUPFAM" id="SSF56954">
    <property type="entry name" value="Outer membrane efflux proteins (OEP)"/>
    <property type="match status" value="1"/>
</dbReference>
<dbReference type="PANTHER" id="PTHR30203:SF20">
    <property type="entry name" value="MULTIDRUG RESISTANCE OUTER MEMBRANE PROTEIN MDTP-RELATED"/>
    <property type="match status" value="1"/>
</dbReference>
<dbReference type="Proteomes" id="UP000251842">
    <property type="component" value="Chromosome"/>
</dbReference>
<feature type="signal peptide" evidence="10">
    <location>
        <begin position="1"/>
        <end position="24"/>
    </location>
</feature>
<dbReference type="Gene3D" id="1.20.1600.10">
    <property type="entry name" value="Outer membrane efflux proteins (OEP)"/>
    <property type="match status" value="1"/>
</dbReference>
<gene>
    <name evidence="11" type="ORF">DCD74_02020</name>
</gene>
<comment type="function">
    <text evidence="9">Could be involved in resistance to puromycin, acriflavine and tetraphenylarsonium chloride.</text>
</comment>
<evidence type="ECO:0000256" key="4">
    <source>
        <dbReference type="ARBA" id="ARBA00022692"/>
    </source>
</evidence>
<proteinExistence type="inferred from homology"/>
<evidence type="ECO:0000313" key="11">
    <source>
        <dbReference type="EMBL" id="AXA83629.1"/>
    </source>
</evidence>
<keyword evidence="4 10" id="KW-0812">Transmembrane</keyword>
<keyword evidence="6 10" id="KW-0472">Membrane</keyword>
<keyword evidence="3 10" id="KW-1134">Transmembrane beta strand</keyword>
<keyword evidence="8 10" id="KW-0449">Lipoprotein</keyword>
<dbReference type="PANTHER" id="PTHR30203">
    <property type="entry name" value="OUTER MEMBRANE CATION EFFLUX PROTEIN"/>
    <property type="match status" value="1"/>
</dbReference>
<evidence type="ECO:0000256" key="8">
    <source>
        <dbReference type="ARBA" id="ARBA00023288"/>
    </source>
</evidence>
<dbReference type="GO" id="GO:0009279">
    <property type="term" value="C:cell outer membrane"/>
    <property type="evidence" value="ECO:0007669"/>
    <property type="project" value="UniProtKB-SubCell"/>
</dbReference>
<dbReference type="KEGG" id="lue:DCD74_02020"/>
<evidence type="ECO:0000256" key="2">
    <source>
        <dbReference type="ARBA" id="ARBA00007613"/>
    </source>
</evidence>
<dbReference type="GO" id="GO:0015562">
    <property type="term" value="F:efflux transmembrane transporter activity"/>
    <property type="evidence" value="ECO:0007669"/>
    <property type="project" value="InterPro"/>
</dbReference>
<comment type="similarity">
    <text evidence="2 10">Belongs to the outer membrane factor (OMF) (TC 1.B.17) family.</text>
</comment>
<name>A0A344J3L9_9GAMM</name>
<evidence type="ECO:0000256" key="10">
    <source>
        <dbReference type="RuleBase" id="RU362097"/>
    </source>
</evidence>
<evidence type="ECO:0000256" key="7">
    <source>
        <dbReference type="ARBA" id="ARBA00023139"/>
    </source>
</evidence>
<accession>A0A344J3L9</accession>
<evidence type="ECO:0000256" key="3">
    <source>
        <dbReference type="ARBA" id="ARBA00022452"/>
    </source>
</evidence>
<dbReference type="InterPro" id="IPR003423">
    <property type="entry name" value="OMP_efflux"/>
</dbReference>
<keyword evidence="7 10" id="KW-0564">Palmitate</keyword>
<evidence type="ECO:0000256" key="6">
    <source>
        <dbReference type="ARBA" id="ARBA00023136"/>
    </source>
</evidence>
<dbReference type="Pfam" id="PF02321">
    <property type="entry name" value="OEP"/>
    <property type="match status" value="2"/>
</dbReference>
<dbReference type="RefSeq" id="WP_112925848.1">
    <property type="nucleotide sequence ID" value="NZ_CP029556.1"/>
</dbReference>
<evidence type="ECO:0000313" key="12">
    <source>
        <dbReference type="Proteomes" id="UP000251842"/>
    </source>
</evidence>
<evidence type="ECO:0000256" key="1">
    <source>
        <dbReference type="ARBA" id="ARBA00004370"/>
    </source>
</evidence>
<dbReference type="NCBIfam" id="TIGR01845">
    <property type="entry name" value="outer_NodT"/>
    <property type="match status" value="1"/>
</dbReference>
<dbReference type="AlphaFoldDB" id="A0A344J3L9"/>
<dbReference type="OrthoDB" id="9770517at2"/>
<evidence type="ECO:0000256" key="9">
    <source>
        <dbReference type="ARBA" id="ARBA00037313"/>
    </source>
</evidence>
<sequence>MPLPHSLPAGRHALAALAMTLAVAGCASTHGMAPQSTMRDSDRLQAGESLAQVDVTPAAWPDARWWQSLGDAQLDALITRALADSPGIEAADARLRKALAQAGLAEAGLLPTLGASAQHTHIDLPDSLPSPLGGMTVGSNMLSLRFDWSPDLWGGKRARYQAALGSDRATEAETQAAHATLAGNIAHAYAALSQAHAMQDVAAAEAARNAGLRKLSEQRVRAGIDNRIALEQIVSAEAAAQAQAKAAGQQIDALRNTLAMLVGQGPDFGLTIARPRLDTPAIAVPSVLPSDLLSRRADVTAARWRVEAASNGIKASKADFYPTINLAAMAGLVGPLSSLFQRQSAFDYVAPAITLPIFDGGRLRNQLASSNADFDLAIANYDQTVLAALREVVDATQSARTLEAQISETRIARDAAAKSATLMRQRRQAGLANQLDVLNAEKPLLQLDQQLATLRARRIDAAINLDIALGGGLPVTAPTAHQ</sequence>
<feature type="chain" id="PRO_5016481843" evidence="10">
    <location>
        <begin position="25"/>
        <end position="482"/>
    </location>
</feature>
<evidence type="ECO:0000256" key="5">
    <source>
        <dbReference type="ARBA" id="ARBA00022729"/>
    </source>
</evidence>
<keyword evidence="12" id="KW-1185">Reference proteome</keyword>
<dbReference type="InterPro" id="IPR010131">
    <property type="entry name" value="MdtP/NodT-like"/>
</dbReference>
<comment type="subcellular location">
    <subcellularLocation>
        <location evidence="10">Cell outer membrane</location>
        <topology evidence="10">Lipid-anchor</topology>
    </subcellularLocation>
    <subcellularLocation>
        <location evidence="1">Membrane</location>
    </subcellularLocation>
</comment>